<sequence>MSRGVSTKTIHWRLFFILIFLVAGGAAILARLFLLQIIEYRTYVTLAARQHGGGAVLLPRRGTILAQDKNGNRQALALDKSLFLVSANPKQVADQVKTASLLAPILGVSYDTLFLQLSQKDTYEVLAKKIDDDAAAKIRALDLPGISLEDQSRRIYPGGSMAAAILGFAKFDQNHEVGEYGIEKQFDAALTGNTSLFEGVSNSSPESLLTLGRRIIHPPIDGKDIVLTIDYNIQQQAEAAADELMKKWTPEAAYILVIDPSSGKILAAVIRPTFDPNNYGSVKSLSVFKNALFDSIYELGSVMKPVTMAAAINEGVITPDTSYTDPGIIHFGRYYVENYDQQSHGVLTMTQVLEKSLNTGAVFVEEKLAHAKFLEYLKAFGFGEKTGVDIPGEVRGNISNLVKNRDIDYATASFGQGIAVTPIQMAIAMSAIANGGNLVRPYIVDSIIDDSGAVVNTSQESKRRVISRKTSETVTKMLVSVTEHGFDNHAAVKGFFVAGKTGTAQVANVGTRGYSSGDFIHSFAGYAPAFTPKFLIYMQMVKPKGVHYASTSLTPTFHNLASYILNYYNIPPDHQ</sequence>
<dbReference type="InterPro" id="IPR001460">
    <property type="entry name" value="PCN-bd_Tpept"/>
</dbReference>
<keyword evidence="3" id="KW-0812">Transmembrane</keyword>
<evidence type="ECO:0000313" key="7">
    <source>
        <dbReference type="Proteomes" id="UP000808388"/>
    </source>
</evidence>
<proteinExistence type="predicted"/>
<dbReference type="InterPro" id="IPR036138">
    <property type="entry name" value="PBP_dimer_sf"/>
</dbReference>
<evidence type="ECO:0000256" key="3">
    <source>
        <dbReference type="SAM" id="Phobius"/>
    </source>
</evidence>
<organism evidence="6 7">
    <name type="scientific">Candidatus Sungiibacteriota bacterium</name>
    <dbReference type="NCBI Taxonomy" id="2750080"/>
    <lineage>
        <taxon>Bacteria</taxon>
        <taxon>Candidatus Sungiibacteriota</taxon>
    </lineage>
</organism>
<feature type="domain" description="Penicillin-binding protein dimerisation" evidence="5">
    <location>
        <begin position="59"/>
        <end position="195"/>
    </location>
</feature>
<accession>A0A9D6QTL7</accession>
<dbReference type="GO" id="GO:0071555">
    <property type="term" value="P:cell wall organization"/>
    <property type="evidence" value="ECO:0007669"/>
    <property type="project" value="TreeGrafter"/>
</dbReference>
<dbReference type="AlphaFoldDB" id="A0A9D6QTL7"/>
<dbReference type="InterPro" id="IPR050515">
    <property type="entry name" value="Beta-lactam/transpept"/>
</dbReference>
<dbReference type="Pfam" id="PF03717">
    <property type="entry name" value="PBP_dimer"/>
    <property type="match status" value="1"/>
</dbReference>
<dbReference type="PANTHER" id="PTHR30627">
    <property type="entry name" value="PEPTIDOGLYCAN D,D-TRANSPEPTIDASE"/>
    <property type="match status" value="1"/>
</dbReference>
<name>A0A9D6QTL7_9BACT</name>
<dbReference type="Pfam" id="PF00905">
    <property type="entry name" value="Transpeptidase"/>
    <property type="match status" value="1"/>
</dbReference>
<dbReference type="Gene3D" id="3.40.710.10">
    <property type="entry name" value="DD-peptidase/beta-lactamase superfamily"/>
    <property type="match status" value="1"/>
</dbReference>
<dbReference type="InterPro" id="IPR012338">
    <property type="entry name" value="Beta-lactam/transpept-like"/>
</dbReference>
<evidence type="ECO:0000256" key="1">
    <source>
        <dbReference type="ARBA" id="ARBA00004370"/>
    </source>
</evidence>
<evidence type="ECO:0000313" key="6">
    <source>
        <dbReference type="EMBL" id="MBI3627292.1"/>
    </source>
</evidence>
<reference evidence="6" key="1">
    <citation type="submission" date="2020-07" db="EMBL/GenBank/DDBJ databases">
        <title>Huge and variable diversity of episymbiotic CPR bacteria and DPANN archaea in groundwater ecosystems.</title>
        <authorList>
            <person name="He C.Y."/>
            <person name="Keren R."/>
            <person name="Whittaker M."/>
            <person name="Farag I.F."/>
            <person name="Doudna J."/>
            <person name="Cate J.H.D."/>
            <person name="Banfield J.F."/>
        </authorList>
    </citation>
    <scope>NUCLEOTIDE SEQUENCE</scope>
    <source>
        <strain evidence="6">NC_groundwater_972_Pr1_S-0.2um_49_27</strain>
    </source>
</reference>
<comment type="subcellular location">
    <subcellularLocation>
        <location evidence="1">Membrane</location>
    </subcellularLocation>
</comment>
<dbReference type="GO" id="GO:0008658">
    <property type="term" value="F:penicillin binding"/>
    <property type="evidence" value="ECO:0007669"/>
    <property type="project" value="InterPro"/>
</dbReference>
<keyword evidence="3" id="KW-1133">Transmembrane helix</keyword>
<protein>
    <submittedName>
        <fullName evidence="6">Penicillin-binding protein 2</fullName>
    </submittedName>
</protein>
<evidence type="ECO:0000259" key="4">
    <source>
        <dbReference type="Pfam" id="PF00905"/>
    </source>
</evidence>
<evidence type="ECO:0000256" key="2">
    <source>
        <dbReference type="ARBA" id="ARBA00023136"/>
    </source>
</evidence>
<dbReference type="Proteomes" id="UP000808388">
    <property type="component" value="Unassembled WGS sequence"/>
</dbReference>
<dbReference type="InterPro" id="IPR005311">
    <property type="entry name" value="PBP_dimer"/>
</dbReference>
<keyword evidence="2 3" id="KW-0472">Membrane</keyword>
<dbReference type="EMBL" id="JACQCQ010000002">
    <property type="protein sequence ID" value="MBI3627292.1"/>
    <property type="molecule type" value="Genomic_DNA"/>
</dbReference>
<dbReference type="GO" id="GO:0005886">
    <property type="term" value="C:plasma membrane"/>
    <property type="evidence" value="ECO:0007669"/>
    <property type="project" value="TreeGrafter"/>
</dbReference>
<dbReference type="Gene3D" id="3.90.1310.10">
    <property type="entry name" value="Penicillin-binding protein 2a (Domain 2)"/>
    <property type="match status" value="1"/>
</dbReference>
<feature type="transmembrane region" description="Helical" evidence="3">
    <location>
        <begin position="12"/>
        <end position="34"/>
    </location>
</feature>
<dbReference type="SUPFAM" id="SSF56601">
    <property type="entry name" value="beta-lactamase/transpeptidase-like"/>
    <property type="match status" value="1"/>
</dbReference>
<evidence type="ECO:0000259" key="5">
    <source>
        <dbReference type="Pfam" id="PF03717"/>
    </source>
</evidence>
<dbReference type="Gene3D" id="3.30.450.330">
    <property type="match status" value="1"/>
</dbReference>
<dbReference type="PANTHER" id="PTHR30627:SF1">
    <property type="entry name" value="PEPTIDOGLYCAN D,D-TRANSPEPTIDASE FTSI"/>
    <property type="match status" value="1"/>
</dbReference>
<gene>
    <name evidence="6" type="ORF">HY220_00885</name>
</gene>
<feature type="domain" description="Penicillin-binding protein transpeptidase" evidence="4">
    <location>
        <begin position="254"/>
        <end position="560"/>
    </location>
</feature>
<comment type="caution">
    <text evidence="6">The sequence shown here is derived from an EMBL/GenBank/DDBJ whole genome shotgun (WGS) entry which is preliminary data.</text>
</comment>
<dbReference type="SUPFAM" id="SSF56519">
    <property type="entry name" value="Penicillin binding protein dimerisation domain"/>
    <property type="match status" value="1"/>
</dbReference>